<dbReference type="Gene3D" id="3.40.50.410">
    <property type="entry name" value="von Willebrand factor, type A domain"/>
    <property type="match status" value="1"/>
</dbReference>
<dbReference type="GO" id="GO:0000439">
    <property type="term" value="C:transcription factor TFIIH core complex"/>
    <property type="evidence" value="ECO:0007669"/>
    <property type="project" value="UniProtKB-UniRule"/>
</dbReference>
<evidence type="ECO:0000256" key="7">
    <source>
        <dbReference type="ARBA" id="ARBA00023015"/>
    </source>
</evidence>
<comment type="caution">
    <text evidence="13">The sequence shown here is derived from an EMBL/GenBank/DDBJ whole genome shotgun (WGS) entry which is preliminary data.</text>
</comment>
<dbReference type="Proteomes" id="UP000541444">
    <property type="component" value="Unassembled WGS sequence"/>
</dbReference>
<comment type="subunit">
    <text evidence="11">Component of the 7-subunit TFIIH core complex composed of XPB, XPD, TFB1/GTF2H1, GTF2H2/P44, TFB4/GTF2H3, TFB2/GTF2H4 and TFB5/GTF2H5, which is active in NER. The core complex associates with the 3-subunit CDK-activating kinase (CAK) module composed of CYCH1/cyclin H1, CDKD and MAT1/At4g30820 to form the 10-subunit holoenzyme (holo-TFIIH) active in transcription.</text>
</comment>
<keyword evidence="6 11" id="KW-0862">Zinc</keyword>
<reference evidence="13 14" key="1">
    <citation type="journal article" date="2020" name="IScience">
        <title>Genome Sequencing of the Endangered Kingdonia uniflora (Circaeasteraceae, Ranunculales) Reveals Potential Mechanisms of Evolutionary Specialization.</title>
        <authorList>
            <person name="Sun Y."/>
            <person name="Deng T."/>
            <person name="Zhang A."/>
            <person name="Moore M.J."/>
            <person name="Landis J.B."/>
            <person name="Lin N."/>
            <person name="Zhang H."/>
            <person name="Zhang X."/>
            <person name="Huang J."/>
            <person name="Zhang X."/>
            <person name="Sun H."/>
            <person name="Wang H."/>
        </authorList>
    </citation>
    <scope>NUCLEOTIDE SEQUENCE [LARGE SCALE GENOMIC DNA]</scope>
    <source>
        <strain evidence="13">TB1705</strain>
        <tissue evidence="13">Leaf</tissue>
    </source>
</reference>
<keyword evidence="3 11" id="KW-0479">Metal-binding</keyword>
<evidence type="ECO:0000313" key="14">
    <source>
        <dbReference type="Proteomes" id="UP000541444"/>
    </source>
</evidence>
<organism evidence="13 14">
    <name type="scientific">Kingdonia uniflora</name>
    <dbReference type="NCBI Taxonomy" id="39325"/>
    <lineage>
        <taxon>Eukaryota</taxon>
        <taxon>Viridiplantae</taxon>
        <taxon>Streptophyta</taxon>
        <taxon>Embryophyta</taxon>
        <taxon>Tracheophyta</taxon>
        <taxon>Spermatophyta</taxon>
        <taxon>Magnoliopsida</taxon>
        <taxon>Ranunculales</taxon>
        <taxon>Circaeasteraceae</taxon>
        <taxon>Kingdonia</taxon>
    </lineage>
</organism>
<keyword evidence="10 11" id="KW-0539">Nucleus</keyword>
<dbReference type="PANTHER" id="PTHR12831">
    <property type="entry name" value="TRANSCRIPTION INITIATION FACTOR IIH TFIIH , POLYPEPTIDE 3-RELATED"/>
    <property type="match status" value="1"/>
</dbReference>
<keyword evidence="4 11" id="KW-0227">DNA damage</keyword>
<dbReference type="InterPro" id="IPR036465">
    <property type="entry name" value="vWFA_dom_sf"/>
</dbReference>
<keyword evidence="8 11" id="KW-0804">Transcription</keyword>
<evidence type="ECO:0000256" key="5">
    <source>
        <dbReference type="ARBA" id="ARBA00022771"/>
    </source>
</evidence>
<evidence type="ECO:0000256" key="6">
    <source>
        <dbReference type="ARBA" id="ARBA00022833"/>
    </source>
</evidence>
<dbReference type="InterPro" id="IPR058353">
    <property type="entry name" value="DUF8040"/>
</dbReference>
<evidence type="ECO:0000256" key="3">
    <source>
        <dbReference type="ARBA" id="ARBA00022723"/>
    </source>
</evidence>
<dbReference type="InterPro" id="IPR004600">
    <property type="entry name" value="TFIIH_Tfb4/GTF2H3"/>
</dbReference>
<name>A0A7J7MDC6_9MAGN</name>
<keyword evidence="9 11" id="KW-0234">DNA repair</keyword>
<dbReference type="PANTHER" id="PTHR12831:SF0">
    <property type="entry name" value="GENERAL TRANSCRIPTION FACTOR IIH SUBUNIT 3"/>
    <property type="match status" value="1"/>
</dbReference>
<dbReference type="GO" id="GO:0005675">
    <property type="term" value="C:transcription factor TFIIH holo complex"/>
    <property type="evidence" value="ECO:0007669"/>
    <property type="project" value="UniProtKB-UniRule"/>
</dbReference>
<dbReference type="GO" id="GO:0006355">
    <property type="term" value="P:regulation of DNA-templated transcription"/>
    <property type="evidence" value="ECO:0007669"/>
    <property type="project" value="InterPro"/>
</dbReference>
<feature type="domain" description="DUF8040" evidence="12">
    <location>
        <begin position="1"/>
        <end position="54"/>
    </location>
</feature>
<dbReference type="GO" id="GO:0006289">
    <property type="term" value="P:nucleotide-excision repair"/>
    <property type="evidence" value="ECO:0007669"/>
    <property type="project" value="UniProtKB-UniRule"/>
</dbReference>
<evidence type="ECO:0000256" key="10">
    <source>
        <dbReference type="ARBA" id="ARBA00023242"/>
    </source>
</evidence>
<dbReference type="GO" id="GO:0008270">
    <property type="term" value="F:zinc ion binding"/>
    <property type="evidence" value="ECO:0007669"/>
    <property type="project" value="UniProtKB-KW"/>
</dbReference>
<evidence type="ECO:0000256" key="2">
    <source>
        <dbReference type="ARBA" id="ARBA00005273"/>
    </source>
</evidence>
<dbReference type="OrthoDB" id="17307at2759"/>
<comment type="function">
    <text evidence="11">Component of the general transcription and DNA repair factor IIH (TFIIH) core complex, which is involved in general and transcription-coupled nucleotide excision repair (NER) of damaged DNA and, when complexed to CAK, in RNA transcription by RNA polymerase II. In NER, TFIIH acts by opening DNA around the lesion to allow the excision of the damaged oligonucleotide and its replacement by a new DNA fragment. In transcription, TFIIH has an essential role in transcription initiation. When the pre-initiation complex (PIC) has been established, TFIIH is required for promoter opening and promoter escape. Phosphorylation of the C-terminal tail (CTD) of the largest subunit of RNA polymerase II by the kinase module CAK controls the initiation of transcription.</text>
</comment>
<evidence type="ECO:0000256" key="1">
    <source>
        <dbReference type="ARBA" id="ARBA00004123"/>
    </source>
</evidence>
<protein>
    <recommendedName>
        <fullName evidence="11">General transcription and DNA repair factor IIH subunit TFB4</fullName>
    </recommendedName>
    <alternativeName>
        <fullName evidence="11">RNA polymerase II transcription factor B subunit 4</fullName>
    </alternativeName>
</protein>
<evidence type="ECO:0000259" key="12">
    <source>
        <dbReference type="Pfam" id="PF26138"/>
    </source>
</evidence>
<evidence type="ECO:0000256" key="8">
    <source>
        <dbReference type="ARBA" id="ARBA00023163"/>
    </source>
</evidence>
<keyword evidence="7 11" id="KW-0805">Transcription regulation</keyword>
<evidence type="ECO:0000256" key="4">
    <source>
        <dbReference type="ARBA" id="ARBA00022763"/>
    </source>
</evidence>
<gene>
    <name evidence="13" type="ORF">GIB67_039636</name>
</gene>
<evidence type="ECO:0000256" key="11">
    <source>
        <dbReference type="RuleBase" id="RU368090"/>
    </source>
</evidence>
<keyword evidence="14" id="KW-1185">Reference proteome</keyword>
<proteinExistence type="inferred from homology"/>
<evidence type="ECO:0000313" key="13">
    <source>
        <dbReference type="EMBL" id="KAF6152929.1"/>
    </source>
</evidence>
<evidence type="ECO:0000256" key="9">
    <source>
        <dbReference type="ARBA" id="ARBA00023204"/>
    </source>
</evidence>
<accession>A0A7J7MDC6</accession>
<keyword evidence="5 11" id="KW-0863">Zinc-finger</keyword>
<dbReference type="EMBL" id="JACGCM010001594">
    <property type="protein sequence ID" value="KAF6152929.1"/>
    <property type="molecule type" value="Genomic_DNA"/>
</dbReference>
<comment type="similarity">
    <text evidence="2 11">Belongs to the TFB4 family.</text>
</comment>
<dbReference type="Pfam" id="PF26138">
    <property type="entry name" value="DUF8040"/>
    <property type="match status" value="1"/>
</dbReference>
<dbReference type="Pfam" id="PF03850">
    <property type="entry name" value="Tfb4"/>
    <property type="match status" value="1"/>
</dbReference>
<sequence>MMRIYPDSFRSLVAHFRDTGLLKDSMHIDVEEKLAIFMHIIAHKMSNRAANSRYGGGGDNNEDVDEELPPNAILFGADEREASIVLRDMIAAELALAHNAQNVSSRAPVTVMALAPSKQYSDDVSLLVVLLDCNPFFWGGVKPSISFSSYLTQVLSFLNSILLLNQLNQVVVIATGVNSCDYVYDSSVPQATLEYVDDGRMPALCANFLQKLEEFMIKDEQLSEDKYPDGILSSLLSGSLSLALCYIQRVFRSGPRHPQPRFGELLKIYFTVLLIYDHRFYACKDIQMDLSSTFFHDFMDHSILFQSSTLLERLSWQIRSRDECNIFSSAFHGIYRFMRYRNSEFSLTATGVLDITLASYITGGIYMKPELLDGLFQYLEVSFLTIFATDLMSRSFLQLPKPIGVDFRASVDVLLAAQGGCLEVSGAFVIKRQLTWPTSVQFVCLFSANMKRNVRLVGHAFKAESNTLQLEPVLSVRTLRGM</sequence>
<comment type="subcellular location">
    <subcellularLocation>
        <location evidence="1 11">Nucleus</location>
    </subcellularLocation>
</comment>
<dbReference type="AlphaFoldDB" id="A0A7J7MDC6"/>